<reference evidence="24 25" key="1">
    <citation type="submission" date="2017-09" db="EMBL/GenBank/DDBJ databases">
        <authorList>
            <consortium name="International Durum Wheat Genome Sequencing Consortium (IDWGSC)"/>
            <person name="Milanesi L."/>
        </authorList>
    </citation>
    <scope>NUCLEOTIDE SEQUENCE [LARGE SCALE GENOMIC DNA]</scope>
    <source>
        <strain evidence="25">cv. Svevo</strain>
    </source>
</reference>
<feature type="domain" description="Protein kinase" evidence="23">
    <location>
        <begin position="949"/>
        <end position="1214"/>
    </location>
</feature>
<dbReference type="Pfam" id="PF00069">
    <property type="entry name" value="Pkinase"/>
    <property type="match status" value="1"/>
</dbReference>
<accession>A0A9R1BIS8</accession>
<dbReference type="FunFam" id="1.10.510.10:FF:000479">
    <property type="entry name" value="Leucine-rich repeat receptor-like protein kinase"/>
    <property type="match status" value="1"/>
</dbReference>
<dbReference type="InterPro" id="IPR003591">
    <property type="entry name" value="Leu-rich_rpt_typical-subtyp"/>
</dbReference>
<evidence type="ECO:0000256" key="16">
    <source>
        <dbReference type="ARBA" id="ARBA00023136"/>
    </source>
</evidence>
<dbReference type="Gene3D" id="3.80.10.10">
    <property type="entry name" value="Ribonuclease Inhibitor"/>
    <property type="match status" value="5"/>
</dbReference>
<evidence type="ECO:0000256" key="4">
    <source>
        <dbReference type="ARBA" id="ARBA00022475"/>
    </source>
</evidence>
<keyword evidence="12 21" id="KW-0547">Nucleotide-binding</keyword>
<dbReference type="InterPro" id="IPR011009">
    <property type="entry name" value="Kinase-like_dom_sf"/>
</dbReference>
<dbReference type="Proteomes" id="UP000324705">
    <property type="component" value="Chromosome 7A"/>
</dbReference>
<dbReference type="InterPro" id="IPR017441">
    <property type="entry name" value="Protein_kinase_ATP_BS"/>
</dbReference>
<dbReference type="InterPro" id="IPR001611">
    <property type="entry name" value="Leu-rich_rpt"/>
</dbReference>
<dbReference type="Gene3D" id="1.10.510.10">
    <property type="entry name" value="Transferase(Phosphotransferase) domain 1"/>
    <property type="match status" value="1"/>
</dbReference>
<comment type="subcellular location">
    <subcellularLocation>
        <location evidence="1">Cell membrane</location>
        <topology evidence="1">Single-pass membrane protein</topology>
    </subcellularLocation>
    <subcellularLocation>
        <location evidence="2">Membrane</location>
        <topology evidence="2">Single-pass type I membrane protein</topology>
    </subcellularLocation>
</comment>
<dbReference type="Pfam" id="PF13855">
    <property type="entry name" value="LRR_8"/>
    <property type="match status" value="2"/>
</dbReference>
<dbReference type="InterPro" id="IPR000719">
    <property type="entry name" value="Prot_kinase_dom"/>
</dbReference>
<sequence>MTTTRSIDYKPLLTQTRIITPRLYFILLSAVHGNTCPGRWQLLLFFLFNHTGKRAGCSYLIMKSAKPWMFRSSGGPSLTPLYHIVPPTELVESMATPASGCPWLHLLAILLLLPSMFGEAKTAARRGTWFTAQTAALLRWKSSLTSVSSGSALSTWSPGVHPCNWTGITCRRAAQGPAITGISLPGAGLAGRLDVLNLQPLSLLTSLDISNNFHLSGRIPPTVGMLPMLSMLNFSGNQLTGGIPPAIGELGSLTVMDLSFNGLSGTIPANIGRLQSLQSLRLYHNNLTGIIPPSLTNLTLLRDLSLFTNHLTGSIPVELGKLAALEELDLADNYLTGTIPSSIGNLTKLGYLGLSQNLLIGSIPHEMTHLNNLTMLMISHNQFTSTIPASITNLTKLQLLGASRSNLSGHLPEQIGSLTDLREVYLFGNKLTGSIPLSLGNLTMLTYLYLYENNLSGFIPYVLGNLANLQELSLSSNALDGDLPSSIGNMTSLTSLRLQNNSFSGTIPAELGNLENLVNLYLYFNKFSGSVPPSFGNFREMTDLRLSGNRLSGPLPHTLSNLTNLVDIELSYNNLSGHVPDLCQGKKLQWFSATTNQFSGSFPGSFKHCSSLIILDIMYNQMEGDIAQQLGVYPHLKFVGLTSNKLHGQLSTDWGSCGNLTELRLGGNMITGHIPRELTKLTKLRKLDLHLNRLTGEIPPEIGKLVNLYLLDLSQNNLSGSIPQHIGRMDVLEVLDLSSNQLGGRIPEEVGKCVRLQSMKLNNNSLNGSLPGSIGKLIHLQTTLDVSHNNLHGAIPPEIGNLDMLVSINLSHNQFSGSIPNTVAGLRSMSVFDVSYNRLQGTVPGRIHNSSAEWFLHNRGLCGELAGLPSCHSSAANHQKKDQILMLKVGVPVFVAITCIAACIFFTLILRKKSSSRESAIVKSADLFSIWNFDGKIAFEDIINATDNFDEKHCIGEGGFGNVYKVNLPDGQVVAVKKLHPIEEGMHDEQCFRREIEVLTKVRQRSIVKLYGFCSHTQYRFLVCQYIERGSLASILSNSDQAIQFDWQKRATLIKDVVQAISYLHHGCDPPIIHRDITSSNILLDSEYKAFVSDFGTARILKPDSSNWTALAGTYGYIAPELSYTPLVTEKCDVYSLGVVMLEVLMGKHPGEFLNRPAAAQEQDMILQEHLDHRLPMPKTDEAQDINRLISVAFQCLQDSPHERPDTQQIHRALSV</sequence>
<evidence type="ECO:0000256" key="1">
    <source>
        <dbReference type="ARBA" id="ARBA00004162"/>
    </source>
</evidence>
<dbReference type="Pfam" id="PF23598">
    <property type="entry name" value="LRR_14"/>
    <property type="match status" value="1"/>
</dbReference>
<evidence type="ECO:0000256" key="17">
    <source>
        <dbReference type="ARBA" id="ARBA00023170"/>
    </source>
</evidence>
<keyword evidence="4" id="KW-1003">Cell membrane</keyword>
<dbReference type="SUPFAM" id="SSF56112">
    <property type="entry name" value="Protein kinase-like (PK-like)"/>
    <property type="match status" value="1"/>
</dbReference>
<evidence type="ECO:0000256" key="7">
    <source>
        <dbReference type="ARBA" id="ARBA00022614"/>
    </source>
</evidence>
<comment type="catalytic activity">
    <reaction evidence="20">
        <text>L-seryl-[protein] + ATP = O-phospho-L-seryl-[protein] + ADP + H(+)</text>
        <dbReference type="Rhea" id="RHEA:17989"/>
        <dbReference type="Rhea" id="RHEA-COMP:9863"/>
        <dbReference type="Rhea" id="RHEA-COMP:11604"/>
        <dbReference type="ChEBI" id="CHEBI:15378"/>
        <dbReference type="ChEBI" id="CHEBI:29999"/>
        <dbReference type="ChEBI" id="CHEBI:30616"/>
        <dbReference type="ChEBI" id="CHEBI:83421"/>
        <dbReference type="ChEBI" id="CHEBI:456216"/>
        <dbReference type="EC" id="2.7.11.1"/>
    </reaction>
</comment>
<evidence type="ECO:0000256" key="6">
    <source>
        <dbReference type="ARBA" id="ARBA00022553"/>
    </source>
</evidence>
<dbReference type="InterPro" id="IPR013210">
    <property type="entry name" value="LRR_N_plant-typ"/>
</dbReference>
<dbReference type="EMBL" id="LT934123">
    <property type="protein sequence ID" value="VAI69882.1"/>
    <property type="molecule type" value="Genomic_DNA"/>
</dbReference>
<dbReference type="InterPro" id="IPR032675">
    <property type="entry name" value="LRR_dom_sf"/>
</dbReference>
<evidence type="ECO:0000259" key="23">
    <source>
        <dbReference type="PROSITE" id="PS50011"/>
    </source>
</evidence>
<keyword evidence="14 21" id="KW-0067">ATP-binding</keyword>
<evidence type="ECO:0000256" key="19">
    <source>
        <dbReference type="ARBA" id="ARBA00047899"/>
    </source>
</evidence>
<proteinExistence type="predicted"/>
<evidence type="ECO:0000256" key="13">
    <source>
        <dbReference type="ARBA" id="ARBA00022777"/>
    </source>
</evidence>
<evidence type="ECO:0000256" key="8">
    <source>
        <dbReference type="ARBA" id="ARBA00022679"/>
    </source>
</evidence>
<name>A0A9R1BIS8_TRITD</name>
<keyword evidence="5" id="KW-0723">Serine/threonine-protein kinase</keyword>
<dbReference type="SMART" id="SM00369">
    <property type="entry name" value="LRR_TYP"/>
    <property type="match status" value="11"/>
</dbReference>
<evidence type="ECO:0000256" key="9">
    <source>
        <dbReference type="ARBA" id="ARBA00022692"/>
    </source>
</evidence>
<dbReference type="SUPFAM" id="SSF52058">
    <property type="entry name" value="L domain-like"/>
    <property type="match status" value="2"/>
</dbReference>
<evidence type="ECO:0000256" key="2">
    <source>
        <dbReference type="ARBA" id="ARBA00004479"/>
    </source>
</evidence>
<evidence type="ECO:0000256" key="20">
    <source>
        <dbReference type="ARBA" id="ARBA00048679"/>
    </source>
</evidence>
<keyword evidence="25" id="KW-1185">Reference proteome</keyword>
<gene>
    <name evidence="24" type="ORF">TRITD_7Av1G026200</name>
</gene>
<dbReference type="PANTHER" id="PTHR48053">
    <property type="entry name" value="LEUCINE RICH REPEAT FAMILY PROTEIN, EXPRESSED"/>
    <property type="match status" value="1"/>
</dbReference>
<dbReference type="SUPFAM" id="SSF52047">
    <property type="entry name" value="RNI-like"/>
    <property type="match status" value="1"/>
</dbReference>
<dbReference type="OMA" id="SGCPWLH"/>
<evidence type="ECO:0000256" key="3">
    <source>
        <dbReference type="ARBA" id="ARBA00012513"/>
    </source>
</evidence>
<keyword evidence="9 22" id="KW-0812">Transmembrane</keyword>
<dbReference type="FunFam" id="3.80.10.10:FF:000453">
    <property type="entry name" value="Leucine-rich receptor-like protein kinase family protein"/>
    <property type="match status" value="1"/>
</dbReference>
<keyword evidence="15 22" id="KW-1133">Transmembrane helix</keyword>
<evidence type="ECO:0000256" key="12">
    <source>
        <dbReference type="ARBA" id="ARBA00022741"/>
    </source>
</evidence>
<dbReference type="PROSITE" id="PS50011">
    <property type="entry name" value="PROTEIN_KINASE_DOM"/>
    <property type="match status" value="1"/>
</dbReference>
<evidence type="ECO:0000256" key="18">
    <source>
        <dbReference type="ARBA" id="ARBA00023180"/>
    </source>
</evidence>
<comment type="catalytic activity">
    <reaction evidence="19">
        <text>L-threonyl-[protein] + ATP = O-phospho-L-threonyl-[protein] + ADP + H(+)</text>
        <dbReference type="Rhea" id="RHEA:46608"/>
        <dbReference type="Rhea" id="RHEA-COMP:11060"/>
        <dbReference type="Rhea" id="RHEA-COMP:11605"/>
        <dbReference type="ChEBI" id="CHEBI:15378"/>
        <dbReference type="ChEBI" id="CHEBI:30013"/>
        <dbReference type="ChEBI" id="CHEBI:30616"/>
        <dbReference type="ChEBI" id="CHEBI:61977"/>
        <dbReference type="ChEBI" id="CHEBI:456216"/>
        <dbReference type="EC" id="2.7.11.1"/>
    </reaction>
</comment>
<keyword evidence="7" id="KW-0433">Leucine-rich repeat</keyword>
<dbReference type="FunFam" id="3.30.200.20:FF:000309">
    <property type="entry name" value="Leucine-rich repeat receptor protein kinase MSP1"/>
    <property type="match status" value="1"/>
</dbReference>
<dbReference type="GO" id="GO:0006952">
    <property type="term" value="P:defense response"/>
    <property type="evidence" value="ECO:0007669"/>
    <property type="project" value="UniProtKB-ARBA"/>
</dbReference>
<keyword evidence="18" id="KW-0325">Glycoprotein</keyword>
<organism evidence="24 25">
    <name type="scientific">Triticum turgidum subsp. durum</name>
    <name type="common">Durum wheat</name>
    <name type="synonym">Triticum durum</name>
    <dbReference type="NCBI Taxonomy" id="4567"/>
    <lineage>
        <taxon>Eukaryota</taxon>
        <taxon>Viridiplantae</taxon>
        <taxon>Streptophyta</taxon>
        <taxon>Embryophyta</taxon>
        <taxon>Tracheophyta</taxon>
        <taxon>Spermatophyta</taxon>
        <taxon>Magnoliopsida</taxon>
        <taxon>Liliopsida</taxon>
        <taxon>Poales</taxon>
        <taxon>Poaceae</taxon>
        <taxon>BOP clade</taxon>
        <taxon>Pooideae</taxon>
        <taxon>Triticodae</taxon>
        <taxon>Triticeae</taxon>
        <taxon>Triticinae</taxon>
        <taxon>Triticum</taxon>
    </lineage>
</organism>
<dbReference type="GO" id="GO:0009791">
    <property type="term" value="P:post-embryonic development"/>
    <property type="evidence" value="ECO:0007669"/>
    <property type="project" value="UniProtKB-ARBA"/>
</dbReference>
<dbReference type="FunFam" id="3.80.10.10:FF:000400">
    <property type="entry name" value="Nuclear pore complex protein NUP107"/>
    <property type="match status" value="1"/>
</dbReference>
<evidence type="ECO:0000256" key="15">
    <source>
        <dbReference type="ARBA" id="ARBA00022989"/>
    </source>
</evidence>
<keyword evidence="6" id="KW-0597">Phosphoprotein</keyword>
<keyword evidence="16 22" id="KW-0472">Membrane</keyword>
<evidence type="ECO:0000256" key="10">
    <source>
        <dbReference type="ARBA" id="ARBA00022729"/>
    </source>
</evidence>
<dbReference type="GO" id="GO:0004674">
    <property type="term" value="F:protein serine/threonine kinase activity"/>
    <property type="evidence" value="ECO:0007669"/>
    <property type="project" value="UniProtKB-KW"/>
</dbReference>
<dbReference type="InterPro" id="IPR008266">
    <property type="entry name" value="Tyr_kinase_AS"/>
</dbReference>
<dbReference type="PROSITE" id="PS00107">
    <property type="entry name" value="PROTEIN_KINASE_ATP"/>
    <property type="match status" value="1"/>
</dbReference>
<dbReference type="InterPro" id="IPR051716">
    <property type="entry name" value="Plant_RL_S/T_kinase"/>
</dbReference>
<evidence type="ECO:0000256" key="21">
    <source>
        <dbReference type="PROSITE-ProRule" id="PRU10141"/>
    </source>
</evidence>
<keyword evidence="8" id="KW-0808">Transferase</keyword>
<dbReference type="EC" id="2.7.11.1" evidence="3"/>
<feature type="binding site" evidence="21">
    <location>
        <position position="978"/>
    </location>
    <ligand>
        <name>ATP</name>
        <dbReference type="ChEBI" id="CHEBI:30616"/>
    </ligand>
</feature>
<dbReference type="GO" id="GO:0005886">
    <property type="term" value="C:plasma membrane"/>
    <property type="evidence" value="ECO:0007669"/>
    <property type="project" value="UniProtKB-SubCell"/>
</dbReference>
<dbReference type="FunFam" id="3.80.10.10:FF:000299">
    <property type="entry name" value="Piriformospora indica-insensitive protein 2"/>
    <property type="match status" value="2"/>
</dbReference>
<keyword evidence="17" id="KW-0675">Receptor</keyword>
<evidence type="ECO:0000256" key="22">
    <source>
        <dbReference type="SAM" id="Phobius"/>
    </source>
</evidence>
<dbReference type="Gene3D" id="3.30.200.20">
    <property type="entry name" value="Phosphorylase Kinase, domain 1"/>
    <property type="match status" value="1"/>
</dbReference>
<dbReference type="SMART" id="SM00365">
    <property type="entry name" value="LRR_SD22"/>
    <property type="match status" value="7"/>
</dbReference>
<keyword evidence="13" id="KW-0418">Kinase</keyword>
<evidence type="ECO:0000256" key="11">
    <source>
        <dbReference type="ARBA" id="ARBA00022737"/>
    </source>
</evidence>
<dbReference type="Gramene" id="TRITD7Av1G026200.1">
    <property type="protein sequence ID" value="TRITD7Av1G026200.1"/>
    <property type="gene ID" value="TRITD7Av1G026200"/>
</dbReference>
<dbReference type="InterPro" id="IPR055414">
    <property type="entry name" value="LRR_R13L4/SHOC2-like"/>
</dbReference>
<dbReference type="AlphaFoldDB" id="A0A9R1BIS8"/>
<dbReference type="PROSITE" id="PS00109">
    <property type="entry name" value="PROTEIN_KINASE_TYR"/>
    <property type="match status" value="1"/>
</dbReference>
<dbReference type="PANTHER" id="PTHR48053:SF50">
    <property type="entry name" value="PROTEIN KINASE DOMAIN-CONTAINING PROTEIN"/>
    <property type="match status" value="1"/>
</dbReference>
<dbReference type="Pfam" id="PF08263">
    <property type="entry name" value="LRRNT_2"/>
    <property type="match status" value="1"/>
</dbReference>
<evidence type="ECO:0000256" key="14">
    <source>
        <dbReference type="ARBA" id="ARBA00022840"/>
    </source>
</evidence>
<protein>
    <recommendedName>
        <fullName evidence="3">non-specific serine/threonine protein kinase</fullName>
        <ecNumber evidence="3">2.7.11.1</ecNumber>
    </recommendedName>
</protein>
<evidence type="ECO:0000256" key="5">
    <source>
        <dbReference type="ARBA" id="ARBA00022527"/>
    </source>
</evidence>
<evidence type="ECO:0000313" key="25">
    <source>
        <dbReference type="Proteomes" id="UP000324705"/>
    </source>
</evidence>
<evidence type="ECO:0000313" key="24">
    <source>
        <dbReference type="EMBL" id="VAI69882.1"/>
    </source>
</evidence>
<dbReference type="Pfam" id="PF00560">
    <property type="entry name" value="LRR_1"/>
    <property type="match status" value="7"/>
</dbReference>
<dbReference type="GO" id="GO:0005524">
    <property type="term" value="F:ATP binding"/>
    <property type="evidence" value="ECO:0007669"/>
    <property type="project" value="UniProtKB-UniRule"/>
</dbReference>
<dbReference type="GO" id="GO:0051707">
    <property type="term" value="P:response to other organism"/>
    <property type="evidence" value="ECO:0007669"/>
    <property type="project" value="UniProtKB-ARBA"/>
</dbReference>
<keyword evidence="11" id="KW-0677">Repeat</keyword>
<keyword evidence="10" id="KW-0732">Signal</keyword>
<feature type="transmembrane region" description="Helical" evidence="22">
    <location>
        <begin position="889"/>
        <end position="910"/>
    </location>
</feature>
<dbReference type="FunFam" id="3.80.10.10:FF:000233">
    <property type="entry name" value="Leucine-rich repeat receptor-like protein kinase TDR"/>
    <property type="match status" value="1"/>
</dbReference>